<reference evidence="1" key="1">
    <citation type="submission" date="2015-12" db="EMBL/GenBank/DDBJ databases">
        <authorList>
            <person name="Tikhonova T.V."/>
            <person name="Pavlov A.R."/>
            <person name="Beletsky A.V."/>
            <person name="Mardanov A.V."/>
            <person name="Sorokin D.Y."/>
            <person name="Ravin N.V."/>
            <person name="Popov V.O."/>
        </authorList>
    </citation>
    <scope>NUCLEOTIDE SEQUENCE</scope>
    <source>
        <strain evidence="1">DSM 14787</strain>
    </source>
</reference>
<dbReference type="PATRIC" id="fig|1255043.3.peg.3302"/>
<dbReference type="Proteomes" id="UP000010809">
    <property type="component" value="Chromosome"/>
</dbReference>
<dbReference type="HOGENOM" id="CLU_3123762_0_0_6"/>
<accession>L0E138</accession>
<evidence type="ECO:0000313" key="2">
    <source>
        <dbReference type="Proteomes" id="UP000010809"/>
    </source>
</evidence>
<organism evidence="1 2">
    <name type="scientific">Thioalkalivibrio nitratireducens (strain DSM 14787 / UNIQEM 213 / ALEN2)</name>
    <dbReference type="NCBI Taxonomy" id="1255043"/>
    <lineage>
        <taxon>Bacteria</taxon>
        <taxon>Pseudomonadati</taxon>
        <taxon>Pseudomonadota</taxon>
        <taxon>Gammaproteobacteria</taxon>
        <taxon>Chromatiales</taxon>
        <taxon>Ectothiorhodospiraceae</taxon>
        <taxon>Thioalkalivibrio</taxon>
    </lineage>
</organism>
<sequence length="50" mass="5459">MLPQDACIPGTQAFEVATITGHGDFLQGMDPGTRFERAYRMALSMGEDQP</sequence>
<name>L0E138_THIND</name>
<dbReference type="KEGG" id="tni:TVNIR_3273"/>
<dbReference type="EMBL" id="CP003989">
    <property type="protein sequence ID" value="AGA34910.1"/>
    <property type="molecule type" value="Genomic_DNA"/>
</dbReference>
<evidence type="ECO:0000313" key="1">
    <source>
        <dbReference type="EMBL" id="AGA34910.1"/>
    </source>
</evidence>
<dbReference type="AlphaFoldDB" id="L0E138"/>
<gene>
    <name evidence="1" type="ordered locus">TVNIR_3273</name>
</gene>
<proteinExistence type="predicted"/>
<protein>
    <submittedName>
        <fullName evidence="1">Uncharacterized protein</fullName>
    </submittedName>
</protein>
<keyword evidence="2" id="KW-1185">Reference proteome</keyword>